<organism evidence="3 4">
    <name type="scientific">Cannabis sativa</name>
    <name type="common">Hemp</name>
    <name type="synonym">Marijuana</name>
    <dbReference type="NCBI Taxonomy" id="3483"/>
    <lineage>
        <taxon>Eukaryota</taxon>
        <taxon>Viridiplantae</taxon>
        <taxon>Streptophyta</taxon>
        <taxon>Embryophyta</taxon>
        <taxon>Tracheophyta</taxon>
        <taxon>Spermatophyta</taxon>
        <taxon>Magnoliopsida</taxon>
        <taxon>eudicotyledons</taxon>
        <taxon>Gunneridae</taxon>
        <taxon>Pentapetalae</taxon>
        <taxon>rosids</taxon>
        <taxon>fabids</taxon>
        <taxon>Rosales</taxon>
        <taxon>Cannabaceae</taxon>
        <taxon>Cannabis</taxon>
    </lineage>
</organism>
<dbReference type="Proteomes" id="UP000525078">
    <property type="component" value="Unassembled WGS sequence"/>
</dbReference>
<dbReference type="Pfam" id="PF14111">
    <property type="entry name" value="DUF4283"/>
    <property type="match status" value="1"/>
</dbReference>
<feature type="domain" description="DUF4283" evidence="2">
    <location>
        <begin position="37"/>
        <end position="115"/>
    </location>
</feature>
<sequence>METIIATNSPLKGKCFSCIETSVNLSPCVSSLNALSSCCLYGKVVTLTVVEEPTVVDFVAKVWKKHVSVLSMVDDSKTSNVFRFGFDSSEDRNWALRNGPWCIRGYTLVLQAWTLATDGPVVFHLMRVWIQLHNLPHEYFFISNGNLLGGLVGKVVNVDLEEDKPVLWDDFLHVQVDIDLNNPLVSGFFFDLAAGVFSAISVVGWDINGGDVVFRRRLRLRISMALRFLCSVLSYPPPLRIVMFFPGQNRLAPVSTGDVRLSPEAMAEGVDDPSFKISNPVQRTRHTSMVTSRDKAVLGQSQRIAWIPKSRPPRVASGIASLGRGRTTEVLEVERVPEKFPFLMIKEKDRSMGGQSNLNEGTVGENGICTGPSSIGPSLVEKSGPSNLNSAEVAIVSAGGNSLGIGPVPHGPNGQAIICNNSPVFGPSLPDGTIIPSRPELLDSNGMSSHEGGNGNPRPVSCIPITIDPGHSKQRDEQVEMTTSLAPSNVPDGVHEAKVQSDEDKALSQFFHAQEKLLMISNILESLTCTRFVRLAGILGS</sequence>
<dbReference type="PANTHER" id="PTHR31286:SF167">
    <property type="entry name" value="OS09G0268800 PROTEIN"/>
    <property type="match status" value="1"/>
</dbReference>
<evidence type="ECO:0000256" key="1">
    <source>
        <dbReference type="SAM" id="MobiDB-lite"/>
    </source>
</evidence>
<gene>
    <name evidence="3" type="ORF">F8388_010771</name>
</gene>
<evidence type="ECO:0000313" key="3">
    <source>
        <dbReference type="EMBL" id="KAF4392748.1"/>
    </source>
</evidence>
<reference evidence="3 4" key="1">
    <citation type="journal article" date="2020" name="bioRxiv">
        <title>Sequence and annotation of 42 cannabis genomes reveals extensive copy number variation in cannabinoid synthesis and pathogen resistance genes.</title>
        <authorList>
            <person name="Mckernan K.J."/>
            <person name="Helbert Y."/>
            <person name="Kane L.T."/>
            <person name="Ebling H."/>
            <person name="Zhang L."/>
            <person name="Liu B."/>
            <person name="Eaton Z."/>
            <person name="Mclaughlin S."/>
            <person name="Kingan S."/>
            <person name="Baybayan P."/>
            <person name="Concepcion G."/>
            <person name="Jordan M."/>
            <person name="Riva A."/>
            <person name="Barbazuk W."/>
            <person name="Harkins T."/>
        </authorList>
    </citation>
    <scope>NUCLEOTIDE SEQUENCE [LARGE SCALE GENOMIC DNA]</scope>
    <source>
        <strain evidence="4">cv. Jamaican Lion 4</strain>
        <tissue evidence="3">Leaf</tissue>
    </source>
</reference>
<dbReference type="AlphaFoldDB" id="A0A7J6HDN4"/>
<dbReference type="InterPro" id="IPR040256">
    <property type="entry name" value="At4g02000-like"/>
</dbReference>
<dbReference type="InterPro" id="IPR025558">
    <property type="entry name" value="DUF4283"/>
</dbReference>
<accession>A0A7J6HDN4</accession>
<evidence type="ECO:0000259" key="2">
    <source>
        <dbReference type="Pfam" id="PF14111"/>
    </source>
</evidence>
<feature type="region of interest" description="Disordered" evidence="1">
    <location>
        <begin position="351"/>
        <end position="383"/>
    </location>
</feature>
<proteinExistence type="predicted"/>
<dbReference type="PANTHER" id="PTHR31286">
    <property type="entry name" value="GLYCINE-RICH CELL WALL STRUCTURAL PROTEIN 1.8-LIKE"/>
    <property type="match status" value="1"/>
</dbReference>
<protein>
    <recommendedName>
        <fullName evidence="2">DUF4283 domain-containing protein</fullName>
    </recommendedName>
</protein>
<evidence type="ECO:0000313" key="4">
    <source>
        <dbReference type="Proteomes" id="UP000525078"/>
    </source>
</evidence>
<dbReference type="EMBL" id="JAATIP010000016">
    <property type="protein sequence ID" value="KAF4392748.1"/>
    <property type="molecule type" value="Genomic_DNA"/>
</dbReference>
<name>A0A7J6HDN4_CANSA</name>
<comment type="caution">
    <text evidence="3">The sequence shown here is derived from an EMBL/GenBank/DDBJ whole genome shotgun (WGS) entry which is preliminary data.</text>
</comment>